<keyword evidence="1" id="KW-0472">Membrane</keyword>
<feature type="transmembrane region" description="Helical" evidence="1">
    <location>
        <begin position="55"/>
        <end position="79"/>
    </location>
</feature>
<keyword evidence="1" id="KW-1133">Transmembrane helix</keyword>
<accession>A0ABU8E073</accession>
<evidence type="ECO:0000256" key="1">
    <source>
        <dbReference type="SAM" id="Phobius"/>
    </source>
</evidence>
<organism evidence="2 3">
    <name type="scientific">Klenkia terrae</name>
    <dbReference type="NCBI Taxonomy" id="1052259"/>
    <lineage>
        <taxon>Bacteria</taxon>
        <taxon>Bacillati</taxon>
        <taxon>Actinomycetota</taxon>
        <taxon>Actinomycetes</taxon>
        <taxon>Geodermatophilales</taxon>
        <taxon>Geodermatophilaceae</taxon>
        <taxon>Klenkia</taxon>
    </lineage>
</organism>
<dbReference type="EMBL" id="JBAPLV010000001">
    <property type="protein sequence ID" value="MEI4277052.1"/>
    <property type="molecule type" value="Genomic_DNA"/>
</dbReference>
<comment type="caution">
    <text evidence="2">The sequence shown here is derived from an EMBL/GenBank/DDBJ whole genome shotgun (WGS) entry which is preliminary data.</text>
</comment>
<evidence type="ECO:0000313" key="2">
    <source>
        <dbReference type="EMBL" id="MEI4277052.1"/>
    </source>
</evidence>
<dbReference type="Proteomes" id="UP001373496">
    <property type="component" value="Unassembled WGS sequence"/>
</dbReference>
<proteinExistence type="predicted"/>
<sequence>MPGALDDPTTRTDLAATRAGALRWLGGGVIALVLAVLLGVATVQTVSSGGQRLPFAGLAVVALVLVGLAALVAGAGSLLRVTAWTRGLAGTPWRTGRLRIAGPAVLRVEPDDGGEDVDLRLLSTATWRTRAVQRLDAQEVRFAAVGEGRWVLTADGLGTLYGARTP</sequence>
<feature type="transmembrane region" description="Helical" evidence="1">
    <location>
        <begin position="21"/>
        <end position="43"/>
    </location>
</feature>
<keyword evidence="1" id="KW-0812">Transmembrane</keyword>
<keyword evidence="3" id="KW-1185">Reference proteome</keyword>
<gene>
    <name evidence="2" type="ORF">UXQ13_01105</name>
</gene>
<protein>
    <submittedName>
        <fullName evidence="2">Uncharacterized protein</fullName>
    </submittedName>
</protein>
<dbReference type="RefSeq" id="WP_336391640.1">
    <property type="nucleotide sequence ID" value="NZ_JBAPLV010000001.1"/>
</dbReference>
<name>A0ABU8E073_9ACTN</name>
<evidence type="ECO:0000313" key="3">
    <source>
        <dbReference type="Proteomes" id="UP001373496"/>
    </source>
</evidence>
<reference evidence="2 3" key="1">
    <citation type="submission" date="2024-03" db="EMBL/GenBank/DDBJ databases">
        <title>Draft genome sequence of Klenkia terrae.</title>
        <authorList>
            <person name="Duangmal K."/>
            <person name="Chantavorakit T."/>
        </authorList>
    </citation>
    <scope>NUCLEOTIDE SEQUENCE [LARGE SCALE GENOMIC DNA]</scope>
    <source>
        <strain evidence="2 3">JCM 17786</strain>
    </source>
</reference>